<dbReference type="GO" id="GO:0000981">
    <property type="term" value="F:DNA-binding transcription factor activity, RNA polymerase II-specific"/>
    <property type="evidence" value="ECO:0007669"/>
    <property type="project" value="TreeGrafter"/>
</dbReference>
<sequence length="788" mass="84447">METYPNIISSISNNDMDLRYDVISYYDDYILDPSSPSQQHGMDTSAITYTQQINGHERHGHETANNTQHTNTNNTSVNGHVESHIGGHHVSQQVPTHVNVSHGNMIHPHYDISVHDTYGVNRGMLPTPEGHDGIIVGDYSLMTNDAFNLDGSEFTEDGFFLKSSGSNVLNTSSPTYADYAHYLSPHSSPTLLPDEQYSLSSDIAPASLNHTVQPTAIHQGPQKNNARSISTARSNYRYNLAKDNNGSTDRPAALAGRGTKRTSQDGHDGKRRRVGLNVVGQTDMQIDRQINMRDNSQMQELEMHQGREQDRNPGSQVQQYLPLSSTIQIPSVAAVSSQSAQNTSPQFRAIASSRSVSSSSSSSPIASTPTSVRSQDSSLIHSDQMPTLNLGDNLVSSFDLSQLVGPRIADGPSVSNVGEKVDPITPATIMKLRSGRAESGNNEGNGSAGVVSPKGISDGKNKGNKQKNGTNAGSGNNNSVTTTTSSNQANATRSPVQSSNQQAIQPAQSSSPTQKQSQVYVQQPALVVHASSANTTSINGQPVIVIPSGIISPALAPSVAMSPTSNMSGINVSNLGNVHVIRGSPVALGPKSPQSMKTVSPNLKPKVSGVSDKIAEQLAQTSNYQAILEGTAQSLGISYPSDLQLSLESRRTTHKAAEQKRRDSLKQSFDELKKVVPYTSSLGNGAKADPGNGKGDGSSKNVSKLFLLKKAHDYIVELHSKVIDKDETIRQLREELAAIKKPKSSVNVVSQESNSEKEIEVHRANDEDTVMEVDQESNASEGHDESDG</sequence>
<feature type="compositionally biased region" description="Low complexity" evidence="6">
    <location>
        <begin position="744"/>
        <end position="753"/>
    </location>
</feature>
<evidence type="ECO:0000313" key="8">
    <source>
        <dbReference type="EMBL" id="CAG8459064.1"/>
    </source>
</evidence>
<evidence type="ECO:0000256" key="3">
    <source>
        <dbReference type="ARBA" id="ARBA00023125"/>
    </source>
</evidence>
<dbReference type="Proteomes" id="UP000789572">
    <property type="component" value="Unassembled WGS sequence"/>
</dbReference>
<feature type="compositionally biased region" description="Low complexity" evidence="6">
    <location>
        <begin position="466"/>
        <end position="512"/>
    </location>
</feature>
<dbReference type="PANTHER" id="PTHR15741">
    <property type="entry name" value="BASIC HELIX-LOOP-HELIX ZIP TRANSCRIPTION FACTOR"/>
    <property type="match status" value="1"/>
</dbReference>
<dbReference type="Gene3D" id="4.10.280.10">
    <property type="entry name" value="Helix-loop-helix DNA-binding domain"/>
    <property type="match status" value="1"/>
</dbReference>
<dbReference type="PANTHER" id="PTHR15741:SF27">
    <property type="entry name" value="TRANSCRIPTION FACTOR AP-4"/>
    <property type="match status" value="1"/>
</dbReference>
<feature type="domain" description="BHLH" evidence="7">
    <location>
        <begin position="649"/>
        <end position="718"/>
    </location>
</feature>
<evidence type="ECO:0000256" key="4">
    <source>
        <dbReference type="ARBA" id="ARBA00023163"/>
    </source>
</evidence>
<keyword evidence="5" id="KW-0539">Nucleus</keyword>
<keyword evidence="4" id="KW-0804">Transcription</keyword>
<proteinExistence type="predicted"/>
<dbReference type="SMART" id="SM00353">
    <property type="entry name" value="HLH"/>
    <property type="match status" value="1"/>
</dbReference>
<evidence type="ECO:0000256" key="2">
    <source>
        <dbReference type="ARBA" id="ARBA00023015"/>
    </source>
</evidence>
<keyword evidence="9" id="KW-1185">Reference proteome</keyword>
<feature type="compositionally biased region" description="Polar residues" evidence="6">
    <location>
        <begin position="239"/>
        <end position="248"/>
    </location>
</feature>
<accession>A0A9N8VS64</accession>
<dbReference type="EMBL" id="CAJVPJ010000024">
    <property type="protein sequence ID" value="CAG8459064.1"/>
    <property type="molecule type" value="Genomic_DNA"/>
</dbReference>
<dbReference type="Pfam" id="PF00010">
    <property type="entry name" value="HLH"/>
    <property type="match status" value="1"/>
</dbReference>
<dbReference type="GO" id="GO:0005634">
    <property type="term" value="C:nucleus"/>
    <property type="evidence" value="ECO:0007669"/>
    <property type="project" value="UniProtKB-SubCell"/>
</dbReference>
<organism evidence="8 9">
    <name type="scientific">Paraglomus occultum</name>
    <dbReference type="NCBI Taxonomy" id="144539"/>
    <lineage>
        <taxon>Eukaryota</taxon>
        <taxon>Fungi</taxon>
        <taxon>Fungi incertae sedis</taxon>
        <taxon>Mucoromycota</taxon>
        <taxon>Glomeromycotina</taxon>
        <taxon>Glomeromycetes</taxon>
        <taxon>Paraglomerales</taxon>
        <taxon>Paraglomeraceae</taxon>
        <taxon>Paraglomus</taxon>
    </lineage>
</organism>
<keyword evidence="2" id="KW-0805">Transcription regulation</keyword>
<comment type="caution">
    <text evidence="8">The sequence shown here is derived from an EMBL/GenBank/DDBJ whole genome shotgun (WGS) entry which is preliminary data.</text>
</comment>
<feature type="compositionally biased region" description="Basic and acidic residues" evidence="6">
    <location>
        <begin position="754"/>
        <end position="766"/>
    </location>
</feature>
<evidence type="ECO:0000256" key="5">
    <source>
        <dbReference type="ARBA" id="ARBA00023242"/>
    </source>
</evidence>
<feature type="compositionally biased region" description="Low complexity" evidence="6">
    <location>
        <begin position="437"/>
        <end position="452"/>
    </location>
</feature>
<feature type="compositionally biased region" description="Low complexity" evidence="6">
    <location>
        <begin position="63"/>
        <end position="75"/>
    </location>
</feature>
<dbReference type="SUPFAM" id="SSF47459">
    <property type="entry name" value="HLH, helix-loop-helix DNA-binding domain"/>
    <property type="match status" value="1"/>
</dbReference>
<gene>
    <name evidence="8" type="ORF">POCULU_LOCUS461</name>
</gene>
<feature type="region of interest" description="Disordered" evidence="6">
    <location>
        <begin position="680"/>
        <end position="699"/>
    </location>
</feature>
<feature type="region of interest" description="Disordered" evidence="6">
    <location>
        <begin position="239"/>
        <end position="290"/>
    </location>
</feature>
<feature type="region of interest" description="Disordered" evidence="6">
    <location>
        <begin position="435"/>
        <end position="517"/>
    </location>
</feature>
<feature type="region of interest" description="Disordered" evidence="6">
    <location>
        <begin position="59"/>
        <end position="83"/>
    </location>
</feature>
<reference evidence="8" key="1">
    <citation type="submission" date="2021-06" db="EMBL/GenBank/DDBJ databases">
        <authorList>
            <person name="Kallberg Y."/>
            <person name="Tangrot J."/>
            <person name="Rosling A."/>
        </authorList>
    </citation>
    <scope>NUCLEOTIDE SEQUENCE</scope>
    <source>
        <strain evidence="8">IA702</strain>
    </source>
</reference>
<dbReference type="InterPro" id="IPR036638">
    <property type="entry name" value="HLH_DNA-bd_sf"/>
</dbReference>
<evidence type="ECO:0000313" key="9">
    <source>
        <dbReference type="Proteomes" id="UP000789572"/>
    </source>
</evidence>
<dbReference type="GO" id="GO:0000978">
    <property type="term" value="F:RNA polymerase II cis-regulatory region sequence-specific DNA binding"/>
    <property type="evidence" value="ECO:0007669"/>
    <property type="project" value="TreeGrafter"/>
</dbReference>
<comment type="subcellular location">
    <subcellularLocation>
        <location evidence="1">Nucleus</location>
    </subcellularLocation>
</comment>
<evidence type="ECO:0000259" key="7">
    <source>
        <dbReference type="PROSITE" id="PS50888"/>
    </source>
</evidence>
<dbReference type="PROSITE" id="PS50888">
    <property type="entry name" value="BHLH"/>
    <property type="match status" value="1"/>
</dbReference>
<evidence type="ECO:0000256" key="1">
    <source>
        <dbReference type="ARBA" id="ARBA00004123"/>
    </source>
</evidence>
<dbReference type="InterPro" id="IPR052207">
    <property type="entry name" value="Max-like/E-box_TFs"/>
</dbReference>
<protein>
    <submittedName>
        <fullName evidence="8">4890_t:CDS:1</fullName>
    </submittedName>
</protein>
<feature type="region of interest" description="Disordered" evidence="6">
    <location>
        <begin position="351"/>
        <end position="379"/>
    </location>
</feature>
<evidence type="ECO:0000256" key="6">
    <source>
        <dbReference type="SAM" id="MobiDB-lite"/>
    </source>
</evidence>
<dbReference type="GO" id="GO:0046983">
    <property type="term" value="F:protein dimerization activity"/>
    <property type="evidence" value="ECO:0007669"/>
    <property type="project" value="InterPro"/>
</dbReference>
<dbReference type="AlphaFoldDB" id="A0A9N8VS64"/>
<dbReference type="OrthoDB" id="5344169at2759"/>
<dbReference type="InterPro" id="IPR011598">
    <property type="entry name" value="bHLH_dom"/>
</dbReference>
<name>A0A9N8VS64_9GLOM</name>
<feature type="compositionally biased region" description="Low complexity" evidence="6">
    <location>
        <begin position="351"/>
        <end position="372"/>
    </location>
</feature>
<dbReference type="CDD" id="cd11405">
    <property type="entry name" value="bHLHzip_MLXIP_like"/>
    <property type="match status" value="1"/>
</dbReference>
<keyword evidence="3" id="KW-0238">DNA-binding</keyword>
<feature type="region of interest" description="Disordered" evidence="6">
    <location>
        <begin position="741"/>
        <end position="788"/>
    </location>
</feature>